<dbReference type="EMBL" id="CM001439">
    <property type="protein sequence ID" value="EHR53163.1"/>
    <property type="molecule type" value="Genomic_DNA"/>
</dbReference>
<dbReference type="GO" id="GO:0000270">
    <property type="term" value="P:peptidoglycan metabolic process"/>
    <property type="evidence" value="ECO:0007669"/>
    <property type="project" value="TreeGrafter"/>
</dbReference>
<dbReference type="GO" id="GO:0004185">
    <property type="term" value="F:serine-type carboxypeptidase activity"/>
    <property type="evidence" value="ECO:0007669"/>
    <property type="project" value="InterPro"/>
</dbReference>
<gene>
    <name evidence="4" type="ORF">SacmaDRAFT_4993</name>
</gene>
<dbReference type="InterPro" id="IPR000667">
    <property type="entry name" value="Peptidase_S13"/>
</dbReference>
<keyword evidence="4" id="KW-0121">Carboxypeptidase</keyword>
<feature type="compositionally biased region" description="Low complexity" evidence="3">
    <location>
        <begin position="126"/>
        <end position="143"/>
    </location>
</feature>
<name>H5X234_9PSEU</name>
<evidence type="ECO:0000313" key="4">
    <source>
        <dbReference type="EMBL" id="EHR53163.1"/>
    </source>
</evidence>
<feature type="compositionally biased region" description="Low complexity" evidence="3">
    <location>
        <begin position="91"/>
        <end position="100"/>
    </location>
</feature>
<dbReference type="InterPro" id="IPR012338">
    <property type="entry name" value="Beta-lactam/transpept-like"/>
</dbReference>
<evidence type="ECO:0000256" key="2">
    <source>
        <dbReference type="ARBA" id="ARBA00022801"/>
    </source>
</evidence>
<proteinExistence type="inferred from homology"/>
<dbReference type="PANTHER" id="PTHR30023">
    <property type="entry name" value="D-ALANYL-D-ALANINE CARBOXYPEPTIDASE"/>
    <property type="match status" value="1"/>
</dbReference>
<dbReference type="Gene3D" id="3.40.710.10">
    <property type="entry name" value="DD-peptidase/beta-lactamase superfamily"/>
    <property type="match status" value="2"/>
</dbReference>
<dbReference type="eggNOG" id="COG2027">
    <property type="taxonomic scope" value="Bacteria"/>
</dbReference>
<feature type="compositionally biased region" description="Pro residues" evidence="3">
    <location>
        <begin position="101"/>
        <end position="125"/>
    </location>
</feature>
<organism evidence="4 5">
    <name type="scientific">Saccharomonospora marina XMU15</name>
    <dbReference type="NCBI Taxonomy" id="882083"/>
    <lineage>
        <taxon>Bacteria</taxon>
        <taxon>Bacillati</taxon>
        <taxon>Actinomycetota</taxon>
        <taxon>Actinomycetes</taxon>
        <taxon>Pseudonocardiales</taxon>
        <taxon>Pseudonocardiaceae</taxon>
        <taxon>Saccharomonospora</taxon>
    </lineage>
</organism>
<feature type="compositionally biased region" description="Pro residues" evidence="3">
    <location>
        <begin position="144"/>
        <end position="158"/>
    </location>
</feature>
<dbReference type="STRING" id="882083.SacmaDRAFT_4993"/>
<keyword evidence="4" id="KW-0645">Protease</keyword>
<dbReference type="NCBIfam" id="TIGR00666">
    <property type="entry name" value="PBP4"/>
    <property type="match status" value="1"/>
</dbReference>
<dbReference type="Proteomes" id="UP000004926">
    <property type="component" value="Chromosome"/>
</dbReference>
<feature type="region of interest" description="Disordered" evidence="3">
    <location>
        <begin position="1"/>
        <end position="171"/>
    </location>
</feature>
<reference evidence="4 5" key="1">
    <citation type="journal article" date="2012" name="Stand. Genomic Sci.">
        <title>Genome sequence of the ocean sediment bacterium Saccharomonospora marina type strain (XMU15(T)).</title>
        <authorList>
            <person name="Klenk H.P."/>
            <person name="Lu M."/>
            <person name="Lucas S."/>
            <person name="Lapidus A."/>
            <person name="Copeland A."/>
            <person name="Pitluck S."/>
            <person name="Goodwin L.A."/>
            <person name="Han C."/>
            <person name="Tapia R."/>
            <person name="Brambilla E.M."/>
            <person name="Potter G."/>
            <person name="Land M."/>
            <person name="Ivanova N."/>
            <person name="Rohde M."/>
            <person name="Goker M."/>
            <person name="Detter J.C."/>
            <person name="Li W.J."/>
            <person name="Kyrpides N.C."/>
            <person name="Woyke T."/>
        </authorList>
    </citation>
    <scope>NUCLEOTIDE SEQUENCE [LARGE SCALE GENOMIC DNA]</scope>
    <source>
        <strain evidence="4 5">XMU15</strain>
    </source>
</reference>
<evidence type="ECO:0000313" key="5">
    <source>
        <dbReference type="Proteomes" id="UP000004926"/>
    </source>
</evidence>
<dbReference type="GO" id="GO:0006508">
    <property type="term" value="P:proteolysis"/>
    <property type="evidence" value="ECO:0007669"/>
    <property type="project" value="InterPro"/>
</dbReference>
<feature type="compositionally biased region" description="Low complexity" evidence="3">
    <location>
        <begin position="60"/>
        <end position="71"/>
    </location>
</feature>
<sequence length="638" mass="65861">MPGSDETPEPTWPSSDHDTDRDATASGDGGVTDQLRVPKVSNADPPTIRVSKPEAGRAGQADPPTQQAAPRQPAPQSPQVSQQPPPPPPRFAAQQPQQVAPQPPQQQPPLQQPQQQPPQQPPQQPLPRQQPQQSQPQRYQPQRQPSPPPPPLPLPPSEPAGTGPSEDNTAEPAVARRGKGLRIGAVLAVLLLVATGVTLALPDVSNRLGLPWAPNAPKAQPPEPVAVTRELRGPSEAQPAPTQAGVASALQGPASAGVLGTLTGSVVDPDTGTVLWEREADRPLTPASTIKLLTFAAALLALDHGTQFPTTVVQGEEPGTVVLVAGGDVTLSSLPSGEQSVYPGAAHLDDLVTQVKEATGGSVTEVRLDPSIFAEDPAAPGWAPGDSPSTFMAPVQPAMLDGGRREATDPNSMRYGDPAAELVRELANRLGAKVGEPLSTPAPQGARVLGEVRSAPLAELVDRAMLTSDNLVAEVLARQVAIAQGKEPSFEGGAQATLQVLGRNGFDVSGVELSDASGLSTKNRVPAALLSEVLAVAADPGEDDPRTAKLRPLLGGLPVAGGSGTLSDRYTEGAATEGRGWVRAKTGTLSGANTLAGLVLDQDGRVLVFAFMSSGTDIKAARAALDELTATLRGCGCR</sequence>
<evidence type="ECO:0000256" key="3">
    <source>
        <dbReference type="SAM" id="MobiDB-lite"/>
    </source>
</evidence>
<protein>
    <submittedName>
        <fullName evidence="4">D-alanyl-D-alanine carboxypeptidase, serine-type, PBP4 family</fullName>
    </submittedName>
</protein>
<dbReference type="Pfam" id="PF02113">
    <property type="entry name" value="Peptidase_S13"/>
    <property type="match status" value="2"/>
</dbReference>
<dbReference type="OrthoDB" id="56883at2"/>
<keyword evidence="5" id="KW-1185">Reference proteome</keyword>
<accession>H5X234</accession>
<dbReference type="AlphaFoldDB" id="H5X234"/>
<dbReference type="RefSeq" id="WP_009156541.1">
    <property type="nucleotide sequence ID" value="NZ_CM001439.1"/>
</dbReference>
<keyword evidence="2" id="KW-0378">Hydrolase</keyword>
<evidence type="ECO:0000256" key="1">
    <source>
        <dbReference type="ARBA" id="ARBA00006096"/>
    </source>
</evidence>
<dbReference type="SUPFAM" id="SSF56601">
    <property type="entry name" value="beta-lactamase/transpeptidase-like"/>
    <property type="match status" value="1"/>
</dbReference>
<comment type="similarity">
    <text evidence="1">Belongs to the peptidase S13 family.</text>
</comment>
<dbReference type="PRINTS" id="PR00922">
    <property type="entry name" value="DADACBPTASE3"/>
</dbReference>
<dbReference type="HOGENOM" id="CLU_017692_0_0_11"/>
<dbReference type="PANTHER" id="PTHR30023:SF0">
    <property type="entry name" value="PENICILLIN-SENSITIVE CARBOXYPEPTIDASE A"/>
    <property type="match status" value="1"/>
</dbReference>